<evidence type="ECO:0000313" key="7">
    <source>
        <dbReference type="Proteomes" id="UP000001882"/>
    </source>
</evidence>
<comment type="subcellular location">
    <subcellularLocation>
        <location evidence="1">Membrane</location>
    </subcellularLocation>
</comment>
<keyword evidence="7" id="KW-1185">Reference proteome</keyword>
<reference evidence="7" key="3">
    <citation type="journal article" date="2011" name="PLoS ONE">
        <title>Genome sequence of a mesophilic hydrogenotrophic methanogen Methanocella paludicola, the first cultivated representative of the order Methanocellales.</title>
        <authorList>
            <person name="Sakai S."/>
            <person name="Takaki Y."/>
            <person name="Shimamura S."/>
            <person name="Sekine M."/>
            <person name="Tajima T."/>
            <person name="Kosugi H."/>
            <person name="Ichikawa N."/>
            <person name="Tasumi E."/>
            <person name="Hiraki A.T."/>
            <person name="Shimizu A."/>
            <person name="Kato Y."/>
            <person name="Nishiko R."/>
            <person name="Mori K."/>
            <person name="Fujita N."/>
            <person name="Imachi H."/>
            <person name="Takai K."/>
        </authorList>
    </citation>
    <scope>NUCLEOTIDE SEQUENCE [LARGE SCALE GENOMIC DNA]</scope>
    <source>
        <strain evidence="7">DSM 17711 / JCM 13418 / NBRC 101707 / SANAE</strain>
    </source>
</reference>
<evidence type="ECO:0000256" key="2">
    <source>
        <dbReference type="ARBA" id="ARBA00022692"/>
    </source>
</evidence>
<dbReference type="InterPro" id="IPR001733">
    <property type="entry name" value="Peptidase_S26B"/>
</dbReference>
<evidence type="ECO:0008006" key="8">
    <source>
        <dbReference type="Google" id="ProtNLM"/>
    </source>
</evidence>
<dbReference type="Proteomes" id="UP000001882">
    <property type="component" value="Chromosome"/>
</dbReference>
<sequence length="188" mass="21022">MVKTPEFLKAFAEKYPGVYGLLQDVAFSLAVVAVIAAALYLYAGMWPPMVSVNGISMYPNMENGDLVFIQGLGRGDVQTFENSTSTGYIMYNNYGDVIVYEPYGDTSRPYVIHRAMKWVNKGDVMYTDSMGVEHIAQESGFMTLGDNNGGIYDQMAPTICYDQPVQKKWILGIARFKLPYLGYLRSLI</sequence>
<evidence type="ECO:0000256" key="3">
    <source>
        <dbReference type="ARBA" id="ARBA00022989"/>
    </source>
</evidence>
<dbReference type="AlphaFoldDB" id="D1YUJ8"/>
<dbReference type="GeneID" id="8680214"/>
<dbReference type="KEGG" id="mpd:MCP_0048"/>
<dbReference type="GO" id="GO:0016020">
    <property type="term" value="C:membrane"/>
    <property type="evidence" value="ECO:0007669"/>
    <property type="project" value="UniProtKB-SubCell"/>
</dbReference>
<dbReference type="STRING" id="304371.MCP_0048"/>
<dbReference type="InParanoid" id="D1YUJ8"/>
<dbReference type="GO" id="GO:0004252">
    <property type="term" value="F:serine-type endopeptidase activity"/>
    <property type="evidence" value="ECO:0007669"/>
    <property type="project" value="InterPro"/>
</dbReference>
<reference evidence="6 7" key="1">
    <citation type="journal article" date="2007" name="Appl. Environ. Microbiol.">
        <title>Isolation of key methanogens for global methane emission from rice paddy fields: a novel isolate affiliated with the clone cluster rice cluster I.</title>
        <authorList>
            <person name="Sakai S."/>
            <person name="Imachi H."/>
            <person name="Sekiguchi Y."/>
            <person name="Ohashi A."/>
            <person name="Harada H."/>
            <person name="Kamagata Y."/>
        </authorList>
    </citation>
    <scope>NUCLEOTIDE SEQUENCE [LARGE SCALE GENOMIC DNA]</scope>
    <source>
        <strain evidence="7">DSM 17711 / JCM 13418 / NBRC 101707 / SANAE</strain>
    </source>
</reference>
<protein>
    <recommendedName>
        <fullName evidence="8">Signal peptidase I</fullName>
    </recommendedName>
</protein>
<dbReference type="GO" id="GO:0006465">
    <property type="term" value="P:signal peptide processing"/>
    <property type="evidence" value="ECO:0007669"/>
    <property type="project" value="InterPro"/>
</dbReference>
<evidence type="ECO:0000256" key="5">
    <source>
        <dbReference type="SAM" id="Phobius"/>
    </source>
</evidence>
<proteinExistence type="predicted"/>
<dbReference type="EMBL" id="AP011532">
    <property type="protein sequence ID" value="BAI60120.1"/>
    <property type="molecule type" value="Genomic_DNA"/>
</dbReference>
<keyword evidence="4 5" id="KW-0472">Membrane</keyword>
<dbReference type="eggNOG" id="arCOG01739">
    <property type="taxonomic scope" value="Archaea"/>
</dbReference>
<evidence type="ECO:0000256" key="4">
    <source>
        <dbReference type="ARBA" id="ARBA00023136"/>
    </source>
</evidence>
<dbReference type="OrthoDB" id="4822at2157"/>
<dbReference type="PANTHER" id="PTHR10806:SF6">
    <property type="entry name" value="SIGNAL PEPTIDASE COMPLEX CATALYTIC SUBUNIT SEC11"/>
    <property type="match status" value="1"/>
</dbReference>
<dbReference type="RefSeq" id="WP_012898800.1">
    <property type="nucleotide sequence ID" value="NC_013665.1"/>
</dbReference>
<keyword evidence="3 5" id="KW-1133">Transmembrane helix</keyword>
<reference evidence="6 7" key="2">
    <citation type="journal article" date="2008" name="Int. J. Syst. Evol. Microbiol.">
        <title>Methanocella paludicola gen. nov., sp. nov., a methane-producing archaeon, the first isolate of the lineage 'Rice Cluster I', and proposal of the new archaeal order Methanocellales ord. nov.</title>
        <authorList>
            <person name="Sakai S."/>
            <person name="Imachi H."/>
            <person name="Hanada S."/>
            <person name="Ohashi A."/>
            <person name="Harada H."/>
            <person name="Kamagata Y."/>
        </authorList>
    </citation>
    <scope>NUCLEOTIDE SEQUENCE [LARGE SCALE GENOMIC DNA]</scope>
    <source>
        <strain evidence="7">DSM 17711 / JCM 13418 / NBRC 101707 / SANAE</strain>
    </source>
</reference>
<keyword evidence="2 5" id="KW-0812">Transmembrane</keyword>
<evidence type="ECO:0000256" key="1">
    <source>
        <dbReference type="ARBA" id="ARBA00004370"/>
    </source>
</evidence>
<dbReference type="InterPro" id="IPR019533">
    <property type="entry name" value="Peptidase_S26"/>
</dbReference>
<dbReference type="CDD" id="cd06530">
    <property type="entry name" value="S26_SPase_I"/>
    <property type="match status" value="1"/>
</dbReference>
<dbReference type="SUPFAM" id="SSF51306">
    <property type="entry name" value="LexA/Signal peptidase"/>
    <property type="match status" value="1"/>
</dbReference>
<dbReference type="PANTHER" id="PTHR10806">
    <property type="entry name" value="SIGNAL PEPTIDASE COMPLEX CATALYTIC SUBUNIT SEC11"/>
    <property type="match status" value="1"/>
</dbReference>
<name>D1YUJ8_METPS</name>
<gene>
    <name evidence="6" type="ordered locus">MCP_0048</name>
</gene>
<accession>D1YUJ8</accession>
<evidence type="ECO:0000313" key="6">
    <source>
        <dbReference type="EMBL" id="BAI60120.1"/>
    </source>
</evidence>
<dbReference type="InterPro" id="IPR036286">
    <property type="entry name" value="LexA/Signal_pep-like_sf"/>
</dbReference>
<organism evidence="6 7">
    <name type="scientific">Methanocella paludicola (strain DSM 17711 / JCM 13418 / NBRC 101707 / SANAE)</name>
    <dbReference type="NCBI Taxonomy" id="304371"/>
    <lineage>
        <taxon>Archaea</taxon>
        <taxon>Methanobacteriati</taxon>
        <taxon>Methanobacteriota</taxon>
        <taxon>Stenosarchaea group</taxon>
        <taxon>Methanomicrobia</taxon>
        <taxon>Methanocellales</taxon>
        <taxon>Methanocellaceae</taxon>
        <taxon>Methanocella</taxon>
    </lineage>
</organism>
<feature type="transmembrane region" description="Helical" evidence="5">
    <location>
        <begin position="25"/>
        <end position="43"/>
    </location>
</feature>